<evidence type="ECO:0000256" key="3">
    <source>
        <dbReference type="ARBA" id="ARBA00022792"/>
    </source>
</evidence>
<organism evidence="7 8">
    <name type="scientific">Brassicogethes aeneus</name>
    <name type="common">Rape pollen beetle</name>
    <name type="synonym">Meligethes aeneus</name>
    <dbReference type="NCBI Taxonomy" id="1431903"/>
    <lineage>
        <taxon>Eukaryota</taxon>
        <taxon>Metazoa</taxon>
        <taxon>Ecdysozoa</taxon>
        <taxon>Arthropoda</taxon>
        <taxon>Hexapoda</taxon>
        <taxon>Insecta</taxon>
        <taxon>Pterygota</taxon>
        <taxon>Neoptera</taxon>
        <taxon>Endopterygota</taxon>
        <taxon>Coleoptera</taxon>
        <taxon>Polyphaga</taxon>
        <taxon>Cucujiformia</taxon>
        <taxon>Nitidulidae</taxon>
        <taxon>Meligethinae</taxon>
        <taxon>Brassicogethes</taxon>
    </lineage>
</organism>
<keyword evidence="4" id="KW-0496">Mitochondrion</keyword>
<proteinExistence type="inferred from homology"/>
<comment type="subcellular location">
    <subcellularLocation>
        <location evidence="1">Mitochondrion inner membrane</location>
    </subcellularLocation>
</comment>
<dbReference type="OrthoDB" id="5966508at2759"/>
<reference evidence="7" key="1">
    <citation type="submission" date="2021-12" db="EMBL/GenBank/DDBJ databases">
        <authorList>
            <person name="King R."/>
        </authorList>
    </citation>
    <scope>NUCLEOTIDE SEQUENCE</scope>
</reference>
<dbReference type="GO" id="GO:0006123">
    <property type="term" value="P:mitochondrial electron transport, cytochrome c to oxygen"/>
    <property type="evidence" value="ECO:0007669"/>
    <property type="project" value="InterPro"/>
</dbReference>
<accession>A0A9P0FCP8</accession>
<dbReference type="GO" id="GO:0005743">
    <property type="term" value="C:mitochondrial inner membrane"/>
    <property type="evidence" value="ECO:0007669"/>
    <property type="project" value="UniProtKB-SubCell"/>
</dbReference>
<dbReference type="GO" id="GO:0045277">
    <property type="term" value="C:respiratory chain complex IV"/>
    <property type="evidence" value="ECO:0007669"/>
    <property type="project" value="InterPro"/>
</dbReference>
<protein>
    <submittedName>
        <fullName evidence="7">Uncharacterized protein</fullName>
    </submittedName>
</protein>
<keyword evidence="5 6" id="KW-0472">Membrane</keyword>
<keyword evidence="6" id="KW-0812">Transmembrane</keyword>
<sequence length="85" mass="9238">MQNSQKLLGACRVIARQMSTLTPTSGRYVKMQGVQKHLGIDNDLPVYIKGGFGDRAMFGATLLLTMAGLGLSLETFYNLTVGKKD</sequence>
<evidence type="ECO:0000256" key="2">
    <source>
        <dbReference type="ARBA" id="ARBA00009331"/>
    </source>
</evidence>
<evidence type="ECO:0000256" key="4">
    <source>
        <dbReference type="ARBA" id="ARBA00023128"/>
    </source>
</evidence>
<gene>
    <name evidence="7" type="ORF">MELIAE_LOCUS3296</name>
</gene>
<evidence type="ECO:0000256" key="5">
    <source>
        <dbReference type="ARBA" id="ARBA00023136"/>
    </source>
</evidence>
<keyword evidence="3" id="KW-0999">Mitochondrion inner membrane</keyword>
<evidence type="ECO:0000313" key="7">
    <source>
        <dbReference type="EMBL" id="CAH0550493.1"/>
    </source>
</evidence>
<dbReference type="EMBL" id="OV121133">
    <property type="protein sequence ID" value="CAH0550493.1"/>
    <property type="molecule type" value="Genomic_DNA"/>
</dbReference>
<evidence type="ECO:0000313" key="8">
    <source>
        <dbReference type="Proteomes" id="UP001154078"/>
    </source>
</evidence>
<dbReference type="SUPFAM" id="SSF81419">
    <property type="entry name" value="Mitochondrial cytochrome c oxidase subunit VIIa"/>
    <property type="match status" value="1"/>
</dbReference>
<dbReference type="InterPro" id="IPR036539">
    <property type="entry name" value="Cyt_c_oxidase_su7a_sf"/>
</dbReference>
<keyword evidence="8" id="KW-1185">Reference proteome</keyword>
<evidence type="ECO:0000256" key="6">
    <source>
        <dbReference type="SAM" id="Phobius"/>
    </source>
</evidence>
<dbReference type="Proteomes" id="UP001154078">
    <property type="component" value="Chromosome 2"/>
</dbReference>
<feature type="transmembrane region" description="Helical" evidence="6">
    <location>
        <begin position="56"/>
        <end position="77"/>
    </location>
</feature>
<keyword evidence="6" id="KW-1133">Transmembrane helix</keyword>
<evidence type="ECO:0000256" key="1">
    <source>
        <dbReference type="ARBA" id="ARBA00004273"/>
    </source>
</evidence>
<comment type="similarity">
    <text evidence="2">Belongs to the cytochrome c oxidase VIIa family.</text>
</comment>
<dbReference type="AlphaFoldDB" id="A0A9P0FCP8"/>
<name>A0A9P0FCP8_BRAAE</name>
<dbReference type="Gene3D" id="4.10.91.10">
    <property type="entry name" value="Cytochrome c oxidase, subunit VIIa"/>
    <property type="match status" value="1"/>
</dbReference>